<dbReference type="RefSeq" id="XP_070855510.1">
    <property type="nucleotide sequence ID" value="XM_070999409.1"/>
</dbReference>
<reference evidence="2" key="1">
    <citation type="submission" date="2025-08" db="UniProtKB">
        <authorList>
            <consortium name="RefSeq"/>
        </authorList>
    </citation>
    <scope>IDENTIFICATION</scope>
</reference>
<dbReference type="InterPro" id="IPR008042">
    <property type="entry name" value="Retrotrans_Pao"/>
</dbReference>
<evidence type="ECO:0000313" key="1">
    <source>
        <dbReference type="Proteomes" id="UP001652628"/>
    </source>
</evidence>
<dbReference type="PANTHER" id="PTHR47331">
    <property type="entry name" value="PHD-TYPE DOMAIN-CONTAINING PROTEIN"/>
    <property type="match status" value="1"/>
</dbReference>
<sequence>MAHLHSENDRKHLGWDDPVPSSIANKWKKFRVNLEDIIKIRIPRSVRYMPDFRHDIQLHAFCDGSTHAYAAAVYMHNPADSATRGLSPSEISIFDLWWHGPSWLRQHSSEWPDTEVPNIKFDEQSLEAKSLQIRLHTTQVDINLIERLSTYTKLVRVIAYILRFCHNAQSKKTRSYSQLSPEELDNALRCVVKIVQAETFQSDMHAILAENPLPPKSTLRNLTPFLDDGILRVRGRLKHSNLSFDRKHPIILPQRHFFTELVIQNSHHATLHGGAHLTLAHTSRFEYKGIYIQNPEQHMYHAGFALAGGMFSPTVLGSYAQLIALPTEDEGQEIWQPDRTREKGSENYKLQRPEQHCLLLFCCPLRPIILLKLINEEE</sequence>
<dbReference type="PANTHER" id="PTHR47331:SF5">
    <property type="entry name" value="RIBONUCLEASE H"/>
    <property type="match status" value="1"/>
</dbReference>
<keyword evidence="1" id="KW-1185">Reference proteome</keyword>
<dbReference type="Proteomes" id="UP001652628">
    <property type="component" value="Unplaced"/>
</dbReference>
<evidence type="ECO:0000313" key="2">
    <source>
        <dbReference type="RefSeq" id="XP_070855510.1"/>
    </source>
</evidence>
<gene>
    <name evidence="2" type="primary">LOC139355090</name>
</gene>
<proteinExistence type="predicted"/>
<name>A0ABM4TZY9_DROSZ</name>
<accession>A0ABM4TZY9</accession>
<dbReference type="GeneID" id="139355090"/>
<dbReference type="Pfam" id="PF05380">
    <property type="entry name" value="Peptidase_A17"/>
    <property type="match status" value="1"/>
</dbReference>
<organism evidence="1 2">
    <name type="scientific">Drosophila suzukii</name>
    <name type="common">Spotted-wing drosophila fruit fly</name>
    <dbReference type="NCBI Taxonomy" id="28584"/>
    <lineage>
        <taxon>Eukaryota</taxon>
        <taxon>Metazoa</taxon>
        <taxon>Ecdysozoa</taxon>
        <taxon>Arthropoda</taxon>
        <taxon>Hexapoda</taxon>
        <taxon>Insecta</taxon>
        <taxon>Pterygota</taxon>
        <taxon>Neoptera</taxon>
        <taxon>Endopterygota</taxon>
        <taxon>Diptera</taxon>
        <taxon>Brachycera</taxon>
        <taxon>Muscomorpha</taxon>
        <taxon>Ephydroidea</taxon>
        <taxon>Drosophilidae</taxon>
        <taxon>Drosophila</taxon>
        <taxon>Sophophora</taxon>
    </lineage>
</organism>
<protein>
    <submittedName>
        <fullName evidence="2">Uncharacterized protein</fullName>
    </submittedName>
</protein>